<evidence type="ECO:0000313" key="3">
    <source>
        <dbReference type="Proteomes" id="UP000230233"/>
    </source>
</evidence>
<protein>
    <recommendedName>
        <fullName evidence="1">CHK kinase-like domain-containing protein</fullName>
    </recommendedName>
</protein>
<accession>A0A2G5TMK1</accession>
<dbReference type="SMART" id="SM00587">
    <property type="entry name" value="CHK"/>
    <property type="match status" value="1"/>
</dbReference>
<dbReference type="PANTHER" id="PTHR23020:SF21">
    <property type="entry name" value="CHK KINASE-LIKE DOMAIN-CONTAINING PROTEIN"/>
    <property type="match status" value="1"/>
</dbReference>
<dbReference type="STRING" id="1611254.A0A2G5TMK1"/>
<dbReference type="PANTHER" id="PTHR23020">
    <property type="entry name" value="UNCHARACTERIZED NUCLEAR HORMONE RECEPTOR-RELATED"/>
    <property type="match status" value="1"/>
</dbReference>
<dbReference type="Proteomes" id="UP000230233">
    <property type="component" value="Chromosome V"/>
</dbReference>
<dbReference type="SUPFAM" id="SSF56112">
    <property type="entry name" value="Protein kinase-like (PK-like)"/>
    <property type="match status" value="1"/>
</dbReference>
<dbReference type="InterPro" id="IPR015897">
    <property type="entry name" value="CHK_kinase-like"/>
</dbReference>
<keyword evidence="3" id="KW-1185">Reference proteome</keyword>
<proteinExistence type="predicted"/>
<comment type="caution">
    <text evidence="2">The sequence shown here is derived from an EMBL/GenBank/DDBJ whole genome shotgun (WGS) entry which is preliminary data.</text>
</comment>
<dbReference type="Pfam" id="PF02958">
    <property type="entry name" value="EcKL"/>
    <property type="match status" value="1"/>
</dbReference>
<name>A0A2G5TMK1_9PELO</name>
<dbReference type="Gene3D" id="3.90.1200.10">
    <property type="match status" value="1"/>
</dbReference>
<sequence length="422" mass="48694">MHITDLMAKTLELTNVTELEPFATINGVTVVELDAAEGHFRVHLVRDSEYLNVQLEEGSKLAAYYNSLFWHEISTAEKISIASGQFYKRFRVSDGDVKHSVFVTKSEKRGSARSRLTLPELEQVAQEIATLHAANSRLSRCAMDVEENYGNIKMYRKKIQREVIEILESAVTQELARYFMNPASIAQKVGILTHHLETHKEEDDEENHQHKVITHGRLSADTCRFDEDGKLVEITEWENIHLGNPVEDLTNLLVTSADVDIRRKKFMKVFQVYFYSLVDMHPPNFQLPDLKRWFKEFEAKAVMNGLVDVLKCEQPSYYCKISVALDAEASNRTAEWLWCFSRTFFEIMIFNCAFFDEMQTPLSSDSIESLLLTLADSPDENLKREAAHRWETSLDDSVDFLTGNYISDHEHTFFSHKDEDED</sequence>
<gene>
    <name evidence="2" type="primary">Cni-C50F4.1</name>
    <name evidence="2" type="synonym">Cnig_chr_V.g20229</name>
    <name evidence="2" type="ORF">B9Z55_020229</name>
</gene>
<evidence type="ECO:0000313" key="2">
    <source>
        <dbReference type="EMBL" id="PIC28246.1"/>
    </source>
</evidence>
<organism evidence="2 3">
    <name type="scientific">Caenorhabditis nigoni</name>
    <dbReference type="NCBI Taxonomy" id="1611254"/>
    <lineage>
        <taxon>Eukaryota</taxon>
        <taxon>Metazoa</taxon>
        <taxon>Ecdysozoa</taxon>
        <taxon>Nematoda</taxon>
        <taxon>Chromadorea</taxon>
        <taxon>Rhabditida</taxon>
        <taxon>Rhabditina</taxon>
        <taxon>Rhabditomorpha</taxon>
        <taxon>Rhabditoidea</taxon>
        <taxon>Rhabditidae</taxon>
        <taxon>Peloderinae</taxon>
        <taxon>Caenorhabditis</taxon>
    </lineage>
</organism>
<dbReference type="EMBL" id="PDUG01000005">
    <property type="protein sequence ID" value="PIC28246.1"/>
    <property type="molecule type" value="Genomic_DNA"/>
</dbReference>
<dbReference type="InterPro" id="IPR052961">
    <property type="entry name" value="Oxido-Kinase-like_Enzymes"/>
</dbReference>
<dbReference type="AlphaFoldDB" id="A0A2G5TMK1"/>
<dbReference type="InterPro" id="IPR011009">
    <property type="entry name" value="Kinase-like_dom_sf"/>
</dbReference>
<dbReference type="OrthoDB" id="190089at2759"/>
<evidence type="ECO:0000259" key="1">
    <source>
        <dbReference type="SMART" id="SM00587"/>
    </source>
</evidence>
<reference evidence="3" key="1">
    <citation type="submission" date="2017-10" db="EMBL/GenBank/DDBJ databases">
        <title>Rapid genome shrinkage in a self-fertile nematode reveals novel sperm competition proteins.</title>
        <authorList>
            <person name="Yin D."/>
            <person name="Schwarz E.M."/>
            <person name="Thomas C.G."/>
            <person name="Felde R.L."/>
            <person name="Korf I.F."/>
            <person name="Cutter A.D."/>
            <person name="Schartner C.M."/>
            <person name="Ralston E.J."/>
            <person name="Meyer B.J."/>
            <person name="Haag E.S."/>
        </authorList>
    </citation>
    <scope>NUCLEOTIDE SEQUENCE [LARGE SCALE GENOMIC DNA]</scope>
    <source>
        <strain evidence="3">JU1422</strain>
    </source>
</reference>
<dbReference type="InterPro" id="IPR004119">
    <property type="entry name" value="EcKL"/>
</dbReference>
<feature type="domain" description="CHK kinase-like" evidence="1">
    <location>
        <begin position="101"/>
        <end position="283"/>
    </location>
</feature>